<name>A0A9E2BG53_PSYF1</name>
<keyword evidence="11" id="KW-1133">Transmembrane helix</keyword>
<keyword evidence="4" id="KW-1003">Cell membrane</keyword>
<dbReference type="Pfam" id="PF03717">
    <property type="entry name" value="PBP_dimer"/>
    <property type="match status" value="1"/>
</dbReference>
<organism evidence="16 17">
    <name type="scientific">Psychracetigena formicireducens</name>
    <dbReference type="NCBI Taxonomy" id="2986056"/>
    <lineage>
        <taxon>Bacteria</taxon>
        <taxon>Bacillati</taxon>
        <taxon>Candidatus Lithacetigenota</taxon>
        <taxon>Candidatus Psychracetigena</taxon>
    </lineage>
</organism>
<dbReference type="EMBL" id="QLTW01000003">
    <property type="protein sequence ID" value="MBT9144277.1"/>
    <property type="molecule type" value="Genomic_DNA"/>
</dbReference>
<evidence type="ECO:0000256" key="9">
    <source>
        <dbReference type="ARBA" id="ARBA00022960"/>
    </source>
</evidence>
<dbReference type="InterPro" id="IPR050515">
    <property type="entry name" value="Beta-lactam/transpept"/>
</dbReference>
<dbReference type="InterPro" id="IPR001460">
    <property type="entry name" value="PCN-bd_Tpept"/>
</dbReference>
<evidence type="ECO:0000256" key="4">
    <source>
        <dbReference type="ARBA" id="ARBA00022475"/>
    </source>
</evidence>
<dbReference type="Pfam" id="PF00905">
    <property type="entry name" value="Transpeptidase"/>
    <property type="match status" value="1"/>
</dbReference>
<keyword evidence="5" id="KW-0997">Cell inner membrane</keyword>
<dbReference type="PANTHER" id="PTHR30627">
    <property type="entry name" value="PEPTIDOGLYCAN D,D-TRANSPEPTIDASE"/>
    <property type="match status" value="1"/>
</dbReference>
<dbReference type="EC" id="3.4.16.4" evidence="16"/>
<keyword evidence="13" id="KW-0961">Cell wall biogenesis/degradation</keyword>
<comment type="caution">
    <text evidence="16">The sequence shown here is derived from an EMBL/GenBank/DDBJ whole genome shotgun (WGS) entry which is preliminary data.</text>
</comment>
<evidence type="ECO:0000256" key="1">
    <source>
        <dbReference type="ARBA" id="ARBA00004167"/>
    </source>
</evidence>
<keyword evidence="6" id="KW-0645">Protease</keyword>
<proteinExistence type="inferred from homology"/>
<dbReference type="Gene3D" id="3.30.1390.30">
    <property type="entry name" value="Penicillin-binding protein 2a, domain 3"/>
    <property type="match status" value="1"/>
</dbReference>
<evidence type="ECO:0000256" key="2">
    <source>
        <dbReference type="ARBA" id="ARBA00004236"/>
    </source>
</evidence>
<dbReference type="Gene3D" id="3.40.710.10">
    <property type="entry name" value="DD-peptidase/beta-lactamase superfamily"/>
    <property type="match status" value="1"/>
</dbReference>
<dbReference type="GO" id="GO:0071555">
    <property type="term" value="P:cell wall organization"/>
    <property type="evidence" value="ECO:0007669"/>
    <property type="project" value="UniProtKB-KW"/>
</dbReference>
<dbReference type="GO" id="GO:0009252">
    <property type="term" value="P:peptidoglycan biosynthetic process"/>
    <property type="evidence" value="ECO:0007669"/>
    <property type="project" value="UniProtKB-KW"/>
</dbReference>
<dbReference type="GO" id="GO:0009002">
    <property type="term" value="F:serine-type D-Ala-D-Ala carboxypeptidase activity"/>
    <property type="evidence" value="ECO:0007669"/>
    <property type="project" value="UniProtKB-EC"/>
</dbReference>
<feature type="domain" description="Penicillin-binding protein dimerisation" evidence="15">
    <location>
        <begin position="51"/>
        <end position="216"/>
    </location>
</feature>
<evidence type="ECO:0000313" key="17">
    <source>
        <dbReference type="Proteomes" id="UP000811545"/>
    </source>
</evidence>
<evidence type="ECO:0000313" key="16">
    <source>
        <dbReference type="EMBL" id="MBT9144277.1"/>
    </source>
</evidence>
<dbReference type="InterPro" id="IPR017790">
    <property type="entry name" value="Penicillin-binding_protein_2"/>
</dbReference>
<evidence type="ECO:0000256" key="13">
    <source>
        <dbReference type="ARBA" id="ARBA00023316"/>
    </source>
</evidence>
<evidence type="ECO:0000256" key="10">
    <source>
        <dbReference type="ARBA" id="ARBA00022984"/>
    </source>
</evidence>
<dbReference type="Gene3D" id="3.90.1310.10">
    <property type="entry name" value="Penicillin-binding protein 2a (Domain 2)"/>
    <property type="match status" value="1"/>
</dbReference>
<keyword evidence="9" id="KW-0133">Cell shape</keyword>
<dbReference type="InterPro" id="IPR012338">
    <property type="entry name" value="Beta-lactam/transpept-like"/>
</dbReference>
<dbReference type="PANTHER" id="PTHR30627:SF2">
    <property type="entry name" value="PEPTIDOGLYCAN D,D-TRANSPEPTIDASE MRDA"/>
    <property type="match status" value="1"/>
</dbReference>
<keyword evidence="16" id="KW-0121">Carboxypeptidase</keyword>
<dbReference type="GO" id="GO:0008360">
    <property type="term" value="P:regulation of cell shape"/>
    <property type="evidence" value="ECO:0007669"/>
    <property type="project" value="UniProtKB-KW"/>
</dbReference>
<sequence>MDIRAKQFFALILILVLTLLFSGRLFYLQVIRGEEYANLSVRNFLRTILVQAPRGNIVSREGTILAHDILTYVIKVTPADIKDEDKIIELLISTLGVTREDVLKAINDELLPYYYPRIVAVDIPLDKVLELKIKEKEFPGLSVEMSPLRKYEKAESFAHAIGYVDEISKEELFRLFHRGYTSGDRIGKTGVEKQYEEYLRGIKGKQVFKVDVLGKERFLQSEKLPEKGNNLVLTLSDELQLKVSDIIKDLPGAAILMNPKNGEILAFVSNPNYNPNYFVRGLGQAIWNLWMQGRALVNRAISGQYPPGSTFKALVAIAGLESGMFTDRTVVNCRGFLTVGGRVFRCWTYPRGHGAVDMREAIAVSCNVYFYTLGAEVGINKIVEYAENLGFGKPTGIDLPNELQGLFPNPQWKREKIKERWYAGDTANLSIGQGYLLATPLQMASFYSFIANGGYRVNPHIVKSVRNNQGEEIYRAYFPPLFQDVPLNTIKVIKEGLRRAVTHGGGLSPLRELPIEVAAKTGTAQTARNERPHLWLVAYAPANDPEVVAVILSESSRYDLANRLAPYMRRVLEAWIEYKNRGN</sequence>
<comment type="subcellular location">
    <subcellularLocation>
        <location evidence="2">Cell membrane</location>
    </subcellularLocation>
    <subcellularLocation>
        <location evidence="1">Membrane</location>
        <topology evidence="1">Single-pass membrane protein</topology>
    </subcellularLocation>
</comment>
<dbReference type="GO" id="GO:0006508">
    <property type="term" value="P:proteolysis"/>
    <property type="evidence" value="ECO:0007669"/>
    <property type="project" value="UniProtKB-KW"/>
</dbReference>
<comment type="similarity">
    <text evidence="3">Belongs to the transpeptidase family.</text>
</comment>
<dbReference type="Proteomes" id="UP000811545">
    <property type="component" value="Unassembled WGS sequence"/>
</dbReference>
<evidence type="ECO:0000259" key="14">
    <source>
        <dbReference type="Pfam" id="PF00905"/>
    </source>
</evidence>
<keyword evidence="7" id="KW-0812">Transmembrane</keyword>
<dbReference type="SUPFAM" id="SSF56519">
    <property type="entry name" value="Penicillin binding protein dimerisation domain"/>
    <property type="match status" value="1"/>
</dbReference>
<evidence type="ECO:0000256" key="6">
    <source>
        <dbReference type="ARBA" id="ARBA00022670"/>
    </source>
</evidence>
<evidence type="ECO:0000256" key="8">
    <source>
        <dbReference type="ARBA" id="ARBA00022801"/>
    </source>
</evidence>
<dbReference type="InterPro" id="IPR005311">
    <property type="entry name" value="PBP_dimer"/>
</dbReference>
<evidence type="ECO:0000259" key="15">
    <source>
        <dbReference type="Pfam" id="PF03717"/>
    </source>
</evidence>
<dbReference type="AlphaFoldDB" id="A0A9E2BG53"/>
<evidence type="ECO:0000256" key="7">
    <source>
        <dbReference type="ARBA" id="ARBA00022692"/>
    </source>
</evidence>
<evidence type="ECO:0000256" key="12">
    <source>
        <dbReference type="ARBA" id="ARBA00023136"/>
    </source>
</evidence>
<dbReference type="SUPFAM" id="SSF56601">
    <property type="entry name" value="beta-lactamase/transpeptidase-like"/>
    <property type="match status" value="1"/>
</dbReference>
<feature type="domain" description="Penicillin-binding protein transpeptidase" evidence="14">
    <location>
        <begin position="252"/>
        <end position="561"/>
    </location>
</feature>
<accession>A0A9E2BG53</accession>
<dbReference type="InterPro" id="IPR036138">
    <property type="entry name" value="PBP_dimer_sf"/>
</dbReference>
<dbReference type="GO" id="GO:0008658">
    <property type="term" value="F:penicillin binding"/>
    <property type="evidence" value="ECO:0007669"/>
    <property type="project" value="InterPro"/>
</dbReference>
<reference evidence="16 17" key="1">
    <citation type="journal article" date="2021" name="bioRxiv">
        <title>Unique metabolic strategies in Hadean analogues reveal hints for primordial physiology.</title>
        <authorList>
            <person name="Nobu M.K."/>
            <person name="Nakai R."/>
            <person name="Tamazawa S."/>
            <person name="Mori H."/>
            <person name="Toyoda A."/>
            <person name="Ijiri A."/>
            <person name="Suzuki S."/>
            <person name="Kurokawa K."/>
            <person name="Kamagata Y."/>
            <person name="Tamaki H."/>
        </authorList>
    </citation>
    <scope>NUCLEOTIDE SEQUENCE [LARGE SCALE GENOMIC DNA]</scope>
    <source>
        <strain evidence="16">BS525</strain>
    </source>
</reference>
<gene>
    <name evidence="16" type="primary">mrdA</name>
    <name evidence="16" type="ORF">DDT42_00109</name>
</gene>
<keyword evidence="12" id="KW-0472">Membrane</keyword>
<dbReference type="GO" id="GO:0005886">
    <property type="term" value="C:plasma membrane"/>
    <property type="evidence" value="ECO:0007669"/>
    <property type="project" value="UniProtKB-SubCell"/>
</dbReference>
<evidence type="ECO:0000256" key="11">
    <source>
        <dbReference type="ARBA" id="ARBA00022989"/>
    </source>
</evidence>
<evidence type="ECO:0000256" key="5">
    <source>
        <dbReference type="ARBA" id="ARBA00022519"/>
    </source>
</evidence>
<evidence type="ECO:0000256" key="3">
    <source>
        <dbReference type="ARBA" id="ARBA00007171"/>
    </source>
</evidence>
<dbReference type="GO" id="GO:0071972">
    <property type="term" value="F:peptidoglycan L,D-transpeptidase activity"/>
    <property type="evidence" value="ECO:0007669"/>
    <property type="project" value="TreeGrafter"/>
</dbReference>
<keyword evidence="8 16" id="KW-0378">Hydrolase</keyword>
<keyword evidence="10" id="KW-0573">Peptidoglycan synthesis</keyword>
<protein>
    <submittedName>
        <fullName evidence="16">Peptidoglycan D,D-transpeptidase MrdA</fullName>
        <ecNumber evidence="16">3.4.16.4</ecNumber>
    </submittedName>
</protein>
<dbReference type="NCBIfam" id="TIGR03423">
    <property type="entry name" value="pbp2_mrdA"/>
    <property type="match status" value="1"/>
</dbReference>